<dbReference type="GO" id="GO:0003677">
    <property type="term" value="F:DNA binding"/>
    <property type="evidence" value="ECO:0007669"/>
    <property type="project" value="UniProtKB-KW"/>
</dbReference>
<dbReference type="InterPro" id="IPR046947">
    <property type="entry name" value="LytR-like"/>
</dbReference>
<proteinExistence type="predicted"/>
<sequence length="237" mass="27625">MGNKQKITCIAVDDEPFALALIEDFCAKIPQLELIDLFDNPFEALDYLRHHKPDAVFMDIKMPEISGIQLIQQIPEFPALIFTTAHSKYAVESYNLNALDYLLKPFDFERFYKAVQKVEKHLARSTFMEQEEEKRASIVVKVEYKNVQILLADILYVEAMDNYVKIHTAEKYYLTQQSMKFTLQSLPEDNFCRVHKSYIVALSKVDHFSYKSIAIQGQNIPIGRTFLQKFRKKIAKL</sequence>
<dbReference type="InterPro" id="IPR011006">
    <property type="entry name" value="CheY-like_superfamily"/>
</dbReference>
<feature type="modified residue" description="4-aspartylphosphate" evidence="1">
    <location>
        <position position="59"/>
    </location>
</feature>
<protein>
    <submittedName>
        <fullName evidence="4">LytTR family DNA-binding domain-containing protein</fullName>
    </submittedName>
</protein>
<dbReference type="RefSeq" id="WP_264792442.1">
    <property type="nucleotide sequence ID" value="NZ_AP026867.1"/>
</dbReference>
<accession>A0A915YDR6</accession>
<dbReference type="Pfam" id="PF00072">
    <property type="entry name" value="Response_reg"/>
    <property type="match status" value="1"/>
</dbReference>
<keyword evidence="1" id="KW-0597">Phosphoprotein</keyword>
<dbReference type="Proteomes" id="UP001060919">
    <property type="component" value="Chromosome"/>
</dbReference>
<dbReference type="SMART" id="SM00850">
    <property type="entry name" value="LytTR"/>
    <property type="match status" value="1"/>
</dbReference>
<dbReference type="PANTHER" id="PTHR37299:SF1">
    <property type="entry name" value="STAGE 0 SPORULATION PROTEIN A HOMOLOG"/>
    <property type="match status" value="1"/>
</dbReference>
<dbReference type="Gene3D" id="3.40.50.2300">
    <property type="match status" value="1"/>
</dbReference>
<keyword evidence="4" id="KW-0238">DNA-binding</keyword>
<feature type="domain" description="HTH LytTR-type" evidence="3">
    <location>
        <begin position="138"/>
        <end position="236"/>
    </location>
</feature>
<name>A0A915YDR6_9BACT</name>
<dbReference type="InterPro" id="IPR001789">
    <property type="entry name" value="Sig_transdc_resp-reg_receiver"/>
</dbReference>
<dbReference type="PROSITE" id="PS50110">
    <property type="entry name" value="RESPONSE_REGULATORY"/>
    <property type="match status" value="1"/>
</dbReference>
<dbReference type="Gene3D" id="2.40.50.1020">
    <property type="entry name" value="LytTr DNA-binding domain"/>
    <property type="match status" value="1"/>
</dbReference>
<evidence type="ECO:0000259" key="2">
    <source>
        <dbReference type="PROSITE" id="PS50110"/>
    </source>
</evidence>
<reference evidence="4" key="1">
    <citation type="submission" date="2022-09" db="EMBL/GenBank/DDBJ databases">
        <title>Aureispira anguillicida sp. nov., isolated from Leptocephalus of Japanese eel Anguilla japonica.</title>
        <authorList>
            <person name="Yuasa K."/>
            <person name="Mekata T."/>
            <person name="Ikunari K."/>
        </authorList>
    </citation>
    <scope>NUCLEOTIDE SEQUENCE</scope>
    <source>
        <strain evidence="4">EL160426</strain>
    </source>
</reference>
<dbReference type="EMBL" id="AP026867">
    <property type="protein sequence ID" value="BDS11240.1"/>
    <property type="molecule type" value="Genomic_DNA"/>
</dbReference>
<dbReference type="SMART" id="SM00448">
    <property type="entry name" value="REC"/>
    <property type="match status" value="1"/>
</dbReference>
<dbReference type="KEGG" id="aup:AsAng_0019520"/>
<feature type="domain" description="Response regulatory" evidence="2">
    <location>
        <begin position="8"/>
        <end position="119"/>
    </location>
</feature>
<evidence type="ECO:0000256" key="1">
    <source>
        <dbReference type="PROSITE-ProRule" id="PRU00169"/>
    </source>
</evidence>
<dbReference type="Pfam" id="PF04397">
    <property type="entry name" value="LytTR"/>
    <property type="match status" value="1"/>
</dbReference>
<evidence type="ECO:0000259" key="3">
    <source>
        <dbReference type="PROSITE" id="PS50930"/>
    </source>
</evidence>
<dbReference type="PANTHER" id="PTHR37299">
    <property type="entry name" value="TRANSCRIPTIONAL REGULATOR-RELATED"/>
    <property type="match status" value="1"/>
</dbReference>
<organism evidence="4 5">
    <name type="scientific">Aureispira anguillae</name>
    <dbReference type="NCBI Taxonomy" id="2864201"/>
    <lineage>
        <taxon>Bacteria</taxon>
        <taxon>Pseudomonadati</taxon>
        <taxon>Bacteroidota</taxon>
        <taxon>Saprospiria</taxon>
        <taxon>Saprospirales</taxon>
        <taxon>Saprospiraceae</taxon>
        <taxon>Aureispira</taxon>
    </lineage>
</organism>
<dbReference type="InterPro" id="IPR007492">
    <property type="entry name" value="LytTR_DNA-bd_dom"/>
</dbReference>
<gene>
    <name evidence="4" type="ORF">AsAng_0019520</name>
</gene>
<dbReference type="PROSITE" id="PS50930">
    <property type="entry name" value="HTH_LYTTR"/>
    <property type="match status" value="1"/>
</dbReference>
<evidence type="ECO:0000313" key="4">
    <source>
        <dbReference type="EMBL" id="BDS11240.1"/>
    </source>
</evidence>
<dbReference type="AlphaFoldDB" id="A0A915YDR6"/>
<evidence type="ECO:0000313" key="5">
    <source>
        <dbReference type="Proteomes" id="UP001060919"/>
    </source>
</evidence>
<keyword evidence="5" id="KW-1185">Reference proteome</keyword>
<dbReference type="GO" id="GO:0000156">
    <property type="term" value="F:phosphorelay response regulator activity"/>
    <property type="evidence" value="ECO:0007669"/>
    <property type="project" value="InterPro"/>
</dbReference>
<dbReference type="SUPFAM" id="SSF52172">
    <property type="entry name" value="CheY-like"/>
    <property type="match status" value="1"/>
</dbReference>